<reference evidence="5" key="1">
    <citation type="submission" date="2016-07" db="EMBL/GenBank/DDBJ databases">
        <title>Multiple horizontal gene transfer events from other fungi enriched the ability of initially mycotrophic Trichoderma (Ascomycota) to feed on dead plant biomass.</title>
        <authorList>
            <consortium name="DOE Joint Genome Institute"/>
            <person name="Atanasova L."/>
            <person name="Chenthamara K."/>
            <person name="Zhang J."/>
            <person name="Grujic M."/>
            <person name="Henrissat B."/>
            <person name="Kuo A."/>
            <person name="Aerts A."/>
            <person name="Salamov A."/>
            <person name="Lipzen A."/>
            <person name="Labutti K."/>
            <person name="Barry K."/>
            <person name="Miao Y."/>
            <person name="Rahimi M.J."/>
            <person name="Shen Q."/>
            <person name="Grigoriev I.V."/>
            <person name="Kubicek C.P."/>
            <person name="Druzhinina I.S."/>
        </authorList>
    </citation>
    <scope>NUCLEOTIDE SEQUENCE [LARGE SCALE GENOMIC DNA]</scope>
    <source>
        <strain evidence="5">TUCIM 6016</strain>
    </source>
</reference>
<dbReference type="PANTHER" id="PTHR10622">
    <property type="entry name" value="HET DOMAIN-CONTAINING PROTEIN"/>
    <property type="match status" value="1"/>
</dbReference>
<feature type="domain" description="Heterokaryon incompatibility" evidence="2">
    <location>
        <begin position="22"/>
        <end position="104"/>
    </location>
</feature>
<dbReference type="OrthoDB" id="20872at2759"/>
<feature type="repeat" description="ANK" evidence="1">
    <location>
        <begin position="657"/>
        <end position="689"/>
    </location>
</feature>
<dbReference type="SUPFAM" id="SSF48403">
    <property type="entry name" value="Ankyrin repeat"/>
    <property type="match status" value="1"/>
</dbReference>
<dbReference type="InterPro" id="IPR010730">
    <property type="entry name" value="HET"/>
</dbReference>
<dbReference type="Pfam" id="PF12796">
    <property type="entry name" value="Ank_2"/>
    <property type="match status" value="3"/>
</dbReference>
<name>A0A2T4BCB6_9HYPO</name>
<dbReference type="PANTHER" id="PTHR10622:SF10">
    <property type="entry name" value="HET DOMAIN-CONTAINING PROTEIN"/>
    <property type="match status" value="1"/>
</dbReference>
<dbReference type="PROSITE" id="PS50088">
    <property type="entry name" value="ANK_REPEAT"/>
    <property type="match status" value="10"/>
</dbReference>
<proteinExistence type="predicted"/>
<feature type="repeat" description="ANK" evidence="1">
    <location>
        <begin position="527"/>
        <end position="559"/>
    </location>
</feature>
<evidence type="ECO:0000256" key="1">
    <source>
        <dbReference type="PROSITE-ProRule" id="PRU00023"/>
    </source>
</evidence>
<dbReference type="RefSeq" id="XP_024750293.1">
    <property type="nucleotide sequence ID" value="XM_024889023.1"/>
</dbReference>
<dbReference type="Proteomes" id="UP000241546">
    <property type="component" value="Unassembled WGS sequence"/>
</dbReference>
<feature type="repeat" description="ANK" evidence="1">
    <location>
        <begin position="493"/>
        <end position="525"/>
    </location>
</feature>
<feature type="repeat" description="ANK" evidence="1">
    <location>
        <begin position="561"/>
        <end position="594"/>
    </location>
</feature>
<dbReference type="AlphaFoldDB" id="A0A2T4BCB6"/>
<accession>A0A2T4BCB6</accession>
<feature type="repeat" description="ANK" evidence="1">
    <location>
        <begin position="690"/>
        <end position="722"/>
    </location>
</feature>
<dbReference type="Pfam" id="PF06985">
    <property type="entry name" value="HET"/>
    <property type="match status" value="1"/>
</dbReference>
<dbReference type="EMBL" id="KZ680212">
    <property type="protein sequence ID" value="PTB66973.1"/>
    <property type="molecule type" value="Genomic_DNA"/>
</dbReference>
<dbReference type="Gene3D" id="1.25.40.20">
    <property type="entry name" value="Ankyrin repeat-containing domain"/>
    <property type="match status" value="4"/>
</dbReference>
<feature type="repeat" description="ANK" evidence="1">
    <location>
        <begin position="628"/>
        <end position="660"/>
    </location>
</feature>
<dbReference type="InterPro" id="IPR036770">
    <property type="entry name" value="Ankyrin_rpt-contain_sf"/>
</dbReference>
<sequence>MRLLNTSTLEPQEFDYGNIPPYAILSHRWGKEEITLQELEQGVTTKEGFKKVRKCCKRAKRDGFDYAWIDTCCINKTSSAELSEAINSMYLWYYQADRCYAYLVDVPSKCMIEDSEWFTRGWTLQELLAPSEVHFVDEHWNDLGTRTELQGTISKCTGIPINILSGDDELESASIAQRMSWAAKRKTQRLEDRAYCLMGIFGINMPLLYGEGERAFIRLQQEIMRVSDDQSLFAWKSSDTRGGLLATSPEAFEGSKDIVPFNHFNDPGDPSTVSSRGIHLAVRFIGMGARGIGLAILQCTIRDGDKRPIAIYVKDQSWTMEDFERVRSDEWELLDLRNFISTQYPLRRLCIRVGRMTPIRRRDSIISQSDIVIRYHDCYGYKELDVLVNSADPGALWRAAERGSPDEVWLLLTRSDIEIFMQGEYAQTALKFAVDGGNETIAKILLVRGAQVNSPHRMSDTLLTSAMKQGHKGIIKLLLDHGATVNPPPGFGNGGAPLLFAVNEGREDIVELLLHRGAEIDLPPNEYSVTPLWAALENRHHGIARVLLENGAEVDEKSTIDNKTPLIYALEHGYDSSFIELLLDKGAGVESTNNRNETPLHLASGNGDVDAVKLLLDKGADIEAKSDTNLTPLSQAVLGERHDVVKLLLDHGADIETEPTPLALAASQGYAKLVKLLLRRGADIESRDSDGRTPLAVAAMSGEKSVAKLLLSEGAEIDCRDSQGRTPLALAAARAKESVVKLLLSQGADPHVRDFEGQTPLKIARKG</sequence>
<keyword evidence="5" id="KW-1185">Reference proteome</keyword>
<evidence type="ECO:0000313" key="5">
    <source>
        <dbReference type="Proteomes" id="UP000241546"/>
    </source>
</evidence>
<protein>
    <submittedName>
        <fullName evidence="4">Ankyrin</fullName>
    </submittedName>
</protein>
<evidence type="ECO:0000259" key="2">
    <source>
        <dbReference type="Pfam" id="PF06985"/>
    </source>
</evidence>
<evidence type="ECO:0000259" key="3">
    <source>
        <dbReference type="Pfam" id="PF26640"/>
    </source>
</evidence>
<feature type="repeat" description="ANK" evidence="1">
    <location>
        <begin position="458"/>
        <end position="486"/>
    </location>
</feature>
<dbReference type="InterPro" id="IPR002110">
    <property type="entry name" value="Ankyrin_rpt"/>
</dbReference>
<dbReference type="Pfam" id="PF00023">
    <property type="entry name" value="Ank"/>
    <property type="match status" value="1"/>
</dbReference>
<dbReference type="GeneID" id="36597142"/>
<dbReference type="PRINTS" id="PR01415">
    <property type="entry name" value="ANKYRIN"/>
</dbReference>
<evidence type="ECO:0000313" key="4">
    <source>
        <dbReference type="EMBL" id="PTB66973.1"/>
    </source>
</evidence>
<dbReference type="PROSITE" id="PS50297">
    <property type="entry name" value="ANK_REP_REGION"/>
    <property type="match status" value="9"/>
</dbReference>
<feature type="repeat" description="ANK" evidence="1">
    <location>
        <begin position="425"/>
        <end position="457"/>
    </location>
</feature>
<feature type="repeat" description="ANK" evidence="1">
    <location>
        <begin position="723"/>
        <end position="755"/>
    </location>
</feature>
<feature type="non-terminal residue" evidence="4">
    <location>
        <position position="767"/>
    </location>
</feature>
<feature type="domain" description="DUF8212" evidence="3">
    <location>
        <begin position="214"/>
        <end position="240"/>
    </location>
</feature>
<dbReference type="Pfam" id="PF26640">
    <property type="entry name" value="DUF8212"/>
    <property type="match status" value="1"/>
</dbReference>
<gene>
    <name evidence="4" type="ORF">BBK36DRAFT_1090856</name>
</gene>
<dbReference type="InterPro" id="IPR058525">
    <property type="entry name" value="DUF8212"/>
</dbReference>
<organism evidence="4 5">
    <name type="scientific">Trichoderma citrinoviride</name>
    <dbReference type="NCBI Taxonomy" id="58853"/>
    <lineage>
        <taxon>Eukaryota</taxon>
        <taxon>Fungi</taxon>
        <taxon>Dikarya</taxon>
        <taxon>Ascomycota</taxon>
        <taxon>Pezizomycotina</taxon>
        <taxon>Sordariomycetes</taxon>
        <taxon>Hypocreomycetidae</taxon>
        <taxon>Hypocreales</taxon>
        <taxon>Hypocreaceae</taxon>
        <taxon>Trichoderma</taxon>
    </lineage>
</organism>
<dbReference type="SMART" id="SM00248">
    <property type="entry name" value="ANK"/>
    <property type="match status" value="10"/>
</dbReference>
<feature type="repeat" description="ANK" evidence="1">
    <location>
        <begin position="595"/>
        <end position="627"/>
    </location>
</feature>
<keyword evidence="1" id="KW-0040">ANK repeat</keyword>